<dbReference type="EMBL" id="KZ309122">
    <property type="protein sequence ID" value="KAG8237080.1"/>
    <property type="molecule type" value="Genomic_DNA"/>
</dbReference>
<proteinExistence type="predicted"/>
<evidence type="ECO:0000313" key="2">
    <source>
        <dbReference type="EMBL" id="KAG8237080.1"/>
    </source>
</evidence>
<protein>
    <submittedName>
        <fullName evidence="2">Uncharacterized protein</fullName>
    </submittedName>
</protein>
<reference evidence="2" key="2">
    <citation type="submission" date="2017-10" db="EMBL/GenBank/DDBJ databases">
        <title>Ladona fulva Genome sequencing and assembly.</title>
        <authorList>
            <person name="Murali S."/>
            <person name="Richards S."/>
            <person name="Bandaranaike D."/>
            <person name="Bellair M."/>
            <person name="Blankenburg K."/>
            <person name="Chao H."/>
            <person name="Dinh H."/>
            <person name="Doddapaneni H."/>
            <person name="Dugan-Rocha S."/>
            <person name="Elkadiri S."/>
            <person name="Gnanaolivu R."/>
            <person name="Hernandez B."/>
            <person name="Skinner E."/>
            <person name="Javaid M."/>
            <person name="Lee S."/>
            <person name="Li M."/>
            <person name="Ming W."/>
            <person name="Munidasa M."/>
            <person name="Muniz J."/>
            <person name="Nguyen L."/>
            <person name="Hughes D."/>
            <person name="Osuji N."/>
            <person name="Pu L.-L."/>
            <person name="Puazo M."/>
            <person name="Qu C."/>
            <person name="Quiroz J."/>
            <person name="Raj R."/>
            <person name="Weissenberger G."/>
            <person name="Xin Y."/>
            <person name="Zou X."/>
            <person name="Han Y."/>
            <person name="Worley K."/>
            <person name="Muzny D."/>
            <person name="Gibbs R."/>
        </authorList>
    </citation>
    <scope>NUCLEOTIDE SEQUENCE</scope>
    <source>
        <strain evidence="2">Sampled in the wild</strain>
    </source>
</reference>
<feature type="region of interest" description="Disordered" evidence="1">
    <location>
        <begin position="96"/>
        <end position="122"/>
    </location>
</feature>
<accession>A0A8K0P5V8</accession>
<evidence type="ECO:0000313" key="3">
    <source>
        <dbReference type="Proteomes" id="UP000792457"/>
    </source>
</evidence>
<dbReference type="Proteomes" id="UP000792457">
    <property type="component" value="Unassembled WGS sequence"/>
</dbReference>
<feature type="compositionally biased region" description="Polar residues" evidence="1">
    <location>
        <begin position="99"/>
        <end position="120"/>
    </location>
</feature>
<reference evidence="2" key="1">
    <citation type="submission" date="2013-04" db="EMBL/GenBank/DDBJ databases">
        <authorList>
            <person name="Qu J."/>
            <person name="Murali S.C."/>
            <person name="Bandaranaike D."/>
            <person name="Bellair M."/>
            <person name="Blankenburg K."/>
            <person name="Chao H."/>
            <person name="Dinh H."/>
            <person name="Doddapaneni H."/>
            <person name="Downs B."/>
            <person name="Dugan-Rocha S."/>
            <person name="Elkadiri S."/>
            <person name="Gnanaolivu R.D."/>
            <person name="Hernandez B."/>
            <person name="Javaid M."/>
            <person name="Jayaseelan J.C."/>
            <person name="Lee S."/>
            <person name="Li M."/>
            <person name="Ming W."/>
            <person name="Munidasa M."/>
            <person name="Muniz J."/>
            <person name="Nguyen L."/>
            <person name="Ongeri F."/>
            <person name="Osuji N."/>
            <person name="Pu L.-L."/>
            <person name="Puazo M."/>
            <person name="Qu C."/>
            <person name="Quiroz J."/>
            <person name="Raj R."/>
            <person name="Weissenberger G."/>
            <person name="Xin Y."/>
            <person name="Zou X."/>
            <person name="Han Y."/>
            <person name="Richards S."/>
            <person name="Worley K."/>
            <person name="Muzny D."/>
            <person name="Gibbs R."/>
        </authorList>
    </citation>
    <scope>NUCLEOTIDE SEQUENCE</scope>
    <source>
        <strain evidence="2">Sampled in the wild</strain>
    </source>
</reference>
<comment type="caution">
    <text evidence="2">The sequence shown here is derived from an EMBL/GenBank/DDBJ whole genome shotgun (WGS) entry which is preliminary data.</text>
</comment>
<evidence type="ECO:0000256" key="1">
    <source>
        <dbReference type="SAM" id="MobiDB-lite"/>
    </source>
</evidence>
<dbReference type="AlphaFoldDB" id="A0A8K0P5V8"/>
<sequence length="159" mass="17374">MPVPRVLPTDCSSPNGSEDSHYYITPNKNDVSFSLKLSETSIEGADYTNIEVPQSKTPRSKEKCELSLSFSSAITCSEGERYLNLVVEREFNGTHEKSLSCSEDCNSPKTPSSPVYPNSRNEVEFPNYANVTSAAIPILQNAGQAFSTSVPPPVPPRLE</sequence>
<feature type="region of interest" description="Disordered" evidence="1">
    <location>
        <begin position="1"/>
        <end position="23"/>
    </location>
</feature>
<gene>
    <name evidence="2" type="ORF">J437_LFUL005187</name>
</gene>
<keyword evidence="3" id="KW-1185">Reference proteome</keyword>
<name>A0A8K0P5V8_LADFU</name>
<organism evidence="2 3">
    <name type="scientific">Ladona fulva</name>
    <name type="common">Scarce chaser dragonfly</name>
    <name type="synonym">Libellula fulva</name>
    <dbReference type="NCBI Taxonomy" id="123851"/>
    <lineage>
        <taxon>Eukaryota</taxon>
        <taxon>Metazoa</taxon>
        <taxon>Ecdysozoa</taxon>
        <taxon>Arthropoda</taxon>
        <taxon>Hexapoda</taxon>
        <taxon>Insecta</taxon>
        <taxon>Pterygota</taxon>
        <taxon>Palaeoptera</taxon>
        <taxon>Odonata</taxon>
        <taxon>Epiprocta</taxon>
        <taxon>Anisoptera</taxon>
        <taxon>Libelluloidea</taxon>
        <taxon>Libellulidae</taxon>
        <taxon>Ladona</taxon>
    </lineage>
</organism>